<evidence type="ECO:0000256" key="1">
    <source>
        <dbReference type="ARBA" id="ARBA00004141"/>
    </source>
</evidence>
<sequence length="270" mass="28482">MLDSNTTQALLLSYVAALGTTVGGGIILAFPRLNFEQLGILAGLAAGLMLSMIFFELIPEALESISFNLTNACFFGGILFFAAIVRMVPEQNLELLVSSRGGKAGKGKLSKEYRKILLSGVVTAFGITLHNFPEGLAIFLAAKKSTKLGLTLTAAMTLHNLPEGVAVALPIYFATKSRWQALKVCFLSGLAEPLAVVFAAFFFPASVSKTAVDAMLAGVAGIMAFLVFYELLPLAVKHSGFDRAVFSIFSGMAVMSCLLSAADGMLGGLH</sequence>
<dbReference type="InterPro" id="IPR003689">
    <property type="entry name" value="ZIP"/>
</dbReference>
<dbReference type="Proteomes" id="UP001472866">
    <property type="component" value="Chromosome 03"/>
</dbReference>
<accession>A0AAX4P3U0</accession>
<evidence type="ECO:0000256" key="3">
    <source>
        <dbReference type="ARBA" id="ARBA00022989"/>
    </source>
</evidence>
<dbReference type="GO" id="GO:0005385">
    <property type="term" value="F:zinc ion transmembrane transporter activity"/>
    <property type="evidence" value="ECO:0007669"/>
    <property type="project" value="TreeGrafter"/>
</dbReference>
<evidence type="ECO:0000256" key="4">
    <source>
        <dbReference type="ARBA" id="ARBA00023136"/>
    </source>
</evidence>
<evidence type="ECO:0000313" key="6">
    <source>
        <dbReference type="EMBL" id="WZN60761.1"/>
    </source>
</evidence>
<evidence type="ECO:0000256" key="2">
    <source>
        <dbReference type="ARBA" id="ARBA00022692"/>
    </source>
</evidence>
<evidence type="ECO:0000313" key="7">
    <source>
        <dbReference type="Proteomes" id="UP001472866"/>
    </source>
</evidence>
<dbReference type="AlphaFoldDB" id="A0AAX4P3U0"/>
<keyword evidence="7" id="KW-1185">Reference proteome</keyword>
<protein>
    <submittedName>
        <fullName evidence="6">ZIP zinc transporter</fullName>
    </submittedName>
</protein>
<feature type="transmembrane region" description="Helical" evidence="5">
    <location>
        <begin position="211"/>
        <end position="232"/>
    </location>
</feature>
<feature type="transmembrane region" description="Helical" evidence="5">
    <location>
        <begin position="12"/>
        <end position="31"/>
    </location>
</feature>
<feature type="transmembrane region" description="Helical" evidence="5">
    <location>
        <begin position="148"/>
        <end position="172"/>
    </location>
</feature>
<dbReference type="Pfam" id="PF02535">
    <property type="entry name" value="Zip"/>
    <property type="match status" value="1"/>
</dbReference>
<feature type="transmembrane region" description="Helical" evidence="5">
    <location>
        <begin position="184"/>
        <end position="205"/>
    </location>
</feature>
<feature type="transmembrane region" description="Helical" evidence="5">
    <location>
        <begin position="65"/>
        <end position="85"/>
    </location>
</feature>
<dbReference type="EMBL" id="CP151503">
    <property type="protein sequence ID" value="WZN60761.1"/>
    <property type="molecule type" value="Genomic_DNA"/>
</dbReference>
<dbReference type="GO" id="GO:0016020">
    <property type="term" value="C:membrane"/>
    <property type="evidence" value="ECO:0007669"/>
    <property type="project" value="UniProtKB-SubCell"/>
</dbReference>
<dbReference type="PANTHER" id="PTHR11040:SF210">
    <property type="entry name" value="ZINC-REGULATED TRANSPORTER 3"/>
    <property type="match status" value="1"/>
</dbReference>
<keyword evidence="4 5" id="KW-0472">Membrane</keyword>
<proteinExistence type="predicted"/>
<organism evidence="6 7">
    <name type="scientific">Chloropicon roscoffensis</name>
    <dbReference type="NCBI Taxonomy" id="1461544"/>
    <lineage>
        <taxon>Eukaryota</taxon>
        <taxon>Viridiplantae</taxon>
        <taxon>Chlorophyta</taxon>
        <taxon>Chloropicophyceae</taxon>
        <taxon>Chloropicales</taxon>
        <taxon>Chloropicaceae</taxon>
        <taxon>Chloropicon</taxon>
    </lineage>
</organism>
<feature type="transmembrane region" description="Helical" evidence="5">
    <location>
        <begin position="38"/>
        <end position="59"/>
    </location>
</feature>
<keyword evidence="2 5" id="KW-0812">Transmembrane</keyword>
<evidence type="ECO:0000256" key="5">
    <source>
        <dbReference type="SAM" id="Phobius"/>
    </source>
</evidence>
<keyword evidence="3 5" id="KW-1133">Transmembrane helix</keyword>
<feature type="transmembrane region" description="Helical" evidence="5">
    <location>
        <begin position="116"/>
        <end position="142"/>
    </location>
</feature>
<reference evidence="6 7" key="1">
    <citation type="submission" date="2024-03" db="EMBL/GenBank/DDBJ databases">
        <title>Complete genome sequence of the green alga Chloropicon roscoffensis RCC1871.</title>
        <authorList>
            <person name="Lemieux C."/>
            <person name="Pombert J.-F."/>
            <person name="Otis C."/>
            <person name="Turmel M."/>
        </authorList>
    </citation>
    <scope>NUCLEOTIDE SEQUENCE [LARGE SCALE GENOMIC DNA]</scope>
    <source>
        <strain evidence="6 7">RCC1871</strain>
    </source>
</reference>
<gene>
    <name evidence="6" type="ORF">HKI87_03g22950</name>
</gene>
<feature type="transmembrane region" description="Helical" evidence="5">
    <location>
        <begin position="244"/>
        <end position="262"/>
    </location>
</feature>
<name>A0AAX4P3U0_9CHLO</name>
<dbReference type="PANTHER" id="PTHR11040">
    <property type="entry name" value="ZINC/IRON TRANSPORTER"/>
    <property type="match status" value="1"/>
</dbReference>
<comment type="subcellular location">
    <subcellularLocation>
        <location evidence="1">Membrane</location>
        <topology evidence="1">Multi-pass membrane protein</topology>
    </subcellularLocation>
</comment>